<keyword evidence="4" id="KW-0808">Transferase</keyword>
<evidence type="ECO:0000256" key="3">
    <source>
        <dbReference type="ARBA" id="ARBA00022643"/>
    </source>
</evidence>
<dbReference type="Pfam" id="PF02441">
    <property type="entry name" value="Flavoprotein"/>
    <property type="match status" value="1"/>
</dbReference>
<proteinExistence type="predicted"/>
<dbReference type="NCBIfam" id="TIGR00421">
    <property type="entry name" value="ubiX_pad"/>
    <property type="match status" value="1"/>
</dbReference>
<accession>A0A1I5FIR9</accession>
<gene>
    <name evidence="6" type="ORF">SAMN04488056_10442</name>
</gene>
<dbReference type="InterPro" id="IPR003382">
    <property type="entry name" value="Flavoprotein"/>
</dbReference>
<dbReference type="Proteomes" id="UP000199236">
    <property type="component" value="Unassembled WGS sequence"/>
</dbReference>
<name>A0A1I5FIR9_9HYPH</name>
<dbReference type="GO" id="GO:0004659">
    <property type="term" value="F:prenyltransferase activity"/>
    <property type="evidence" value="ECO:0007669"/>
    <property type="project" value="UniProtKB-KW"/>
</dbReference>
<protein>
    <submittedName>
        <fullName evidence="6">4-hydroxy-3-polyprenylbenzoate decarboxylase</fullName>
    </submittedName>
</protein>
<dbReference type="OrthoDB" id="9781577at2"/>
<dbReference type="SUPFAM" id="SSF52507">
    <property type="entry name" value="Homo-oligomeric flavin-containing Cys decarboxylases, HFCD"/>
    <property type="match status" value="1"/>
</dbReference>
<evidence type="ECO:0000256" key="4">
    <source>
        <dbReference type="ARBA" id="ARBA00022679"/>
    </source>
</evidence>
<evidence type="ECO:0000256" key="2">
    <source>
        <dbReference type="ARBA" id="ARBA00022630"/>
    </source>
</evidence>
<evidence type="ECO:0000313" key="6">
    <source>
        <dbReference type="EMBL" id="SFO23211.1"/>
    </source>
</evidence>
<keyword evidence="3" id="KW-0288">FMN</keyword>
<dbReference type="AlphaFoldDB" id="A0A1I5FIR9"/>
<dbReference type="Gene3D" id="3.40.50.1950">
    <property type="entry name" value="Flavin prenyltransferase-like"/>
    <property type="match status" value="1"/>
</dbReference>
<evidence type="ECO:0000256" key="1">
    <source>
        <dbReference type="ARBA" id="ARBA00022602"/>
    </source>
</evidence>
<keyword evidence="1" id="KW-0637">Prenyltransferase</keyword>
<dbReference type="InterPro" id="IPR036551">
    <property type="entry name" value="Flavin_trans-like"/>
</dbReference>
<evidence type="ECO:0000313" key="7">
    <source>
        <dbReference type="Proteomes" id="UP000199236"/>
    </source>
</evidence>
<keyword evidence="2" id="KW-0285">Flavoprotein</keyword>
<evidence type="ECO:0000259" key="5">
    <source>
        <dbReference type="Pfam" id="PF02441"/>
    </source>
</evidence>
<keyword evidence="7" id="KW-1185">Reference proteome</keyword>
<dbReference type="RefSeq" id="WP_090071435.1">
    <property type="nucleotide sequence ID" value="NZ_FOVR01000004.1"/>
</dbReference>
<reference evidence="6 7" key="1">
    <citation type="submission" date="2016-10" db="EMBL/GenBank/DDBJ databases">
        <authorList>
            <person name="de Groot N.N."/>
        </authorList>
    </citation>
    <scope>NUCLEOTIDE SEQUENCE [LARGE SCALE GENOMIC DNA]</scope>
    <source>
        <strain evidence="6 7">CGMCC 1.9157</strain>
    </source>
</reference>
<dbReference type="InterPro" id="IPR004507">
    <property type="entry name" value="UbiX-like"/>
</dbReference>
<sequence length="194" mass="21048">MQDRKKIGLVVTGASGSLLGFHAMKLMKALKESGQPLELHLLITSGGETTAKLELTEGQIEELKECADHCHDDHNLAASIASGSNPLDGLLFAPCSIRSLAAIAYCQTDRLSIRAADVMLKERRKLVLAVRETPLHLGHIQAMEQVTRMGGIIAPPVPAFYLKPESIDAMLEQSAARLLSQLDIDASSILQRWS</sequence>
<dbReference type="EMBL" id="FOVR01000004">
    <property type="protein sequence ID" value="SFO23211.1"/>
    <property type="molecule type" value="Genomic_DNA"/>
</dbReference>
<dbReference type="STRING" id="655353.SAMN04488056_10442"/>
<dbReference type="NCBIfam" id="NF004685">
    <property type="entry name" value="PRK06029.1"/>
    <property type="match status" value="1"/>
</dbReference>
<feature type="domain" description="Flavoprotein" evidence="5">
    <location>
        <begin position="5"/>
        <end position="172"/>
    </location>
</feature>
<organism evidence="6 7">
    <name type="scientific">Cohaesibacter marisflavi</name>
    <dbReference type="NCBI Taxonomy" id="655353"/>
    <lineage>
        <taxon>Bacteria</taxon>
        <taxon>Pseudomonadati</taxon>
        <taxon>Pseudomonadota</taxon>
        <taxon>Alphaproteobacteria</taxon>
        <taxon>Hyphomicrobiales</taxon>
        <taxon>Cohaesibacteraceae</taxon>
    </lineage>
</organism>